<accession>A0A0A2SN52</accession>
<name>A0A0A2SN52_9GAMM</name>
<dbReference type="OrthoDB" id="5652138at2"/>
<evidence type="ECO:0000313" key="2">
    <source>
        <dbReference type="Proteomes" id="UP000054422"/>
    </source>
</evidence>
<reference evidence="1 2" key="1">
    <citation type="submission" date="2014-05" db="EMBL/GenBank/DDBJ databases">
        <authorList>
            <person name="Rizzardi K."/>
            <person name="Winiecka-Krusnell J."/>
            <person name="Ramliden M."/>
            <person name="Alm E."/>
            <person name="Andersson S."/>
            <person name="Byfors S."/>
        </authorList>
    </citation>
    <scope>NUCLEOTIDE SEQUENCE [LARGE SCALE GENOMIC DNA]</scope>
    <source>
        <strain evidence="1 2">LEGN</strain>
    </source>
</reference>
<proteinExistence type="predicted"/>
<dbReference type="AlphaFoldDB" id="A0A0A2SN52"/>
<organism evidence="1 2">
    <name type="scientific">Legionella norrlandica</name>
    <dbReference type="NCBI Taxonomy" id="1498499"/>
    <lineage>
        <taxon>Bacteria</taxon>
        <taxon>Pseudomonadati</taxon>
        <taxon>Pseudomonadota</taxon>
        <taxon>Gammaproteobacteria</taxon>
        <taxon>Legionellales</taxon>
        <taxon>Legionellaceae</taxon>
        <taxon>Legionella</taxon>
    </lineage>
</organism>
<dbReference type="EMBL" id="JNCF01000100">
    <property type="protein sequence ID" value="KGP62177.1"/>
    <property type="molecule type" value="Genomic_DNA"/>
</dbReference>
<evidence type="ECO:0008006" key="3">
    <source>
        <dbReference type="Google" id="ProtNLM"/>
    </source>
</evidence>
<sequence>MRDKFKEFDELPAELKRETAEYLPNRDLVNFASISKHHWTLFKPRVDECKLIHQLLLHVVRGEHDKVHSMLKKDMSLIFKRGFVMDCSGREFENVSPEYALWGSG</sequence>
<dbReference type="Proteomes" id="UP000054422">
    <property type="component" value="Unassembled WGS sequence"/>
</dbReference>
<keyword evidence="2" id="KW-1185">Reference proteome</keyword>
<gene>
    <name evidence="1" type="ORF">EP47_08360</name>
</gene>
<evidence type="ECO:0000313" key="1">
    <source>
        <dbReference type="EMBL" id="KGP62177.1"/>
    </source>
</evidence>
<comment type="caution">
    <text evidence="1">The sequence shown here is derived from an EMBL/GenBank/DDBJ whole genome shotgun (WGS) entry which is preliminary data.</text>
</comment>
<protein>
    <recommendedName>
        <fullName evidence="3">F-box domain-containing protein</fullName>
    </recommendedName>
</protein>
<dbReference type="RefSeq" id="WP_052117695.1">
    <property type="nucleotide sequence ID" value="NZ_JNCF01000100.1"/>
</dbReference>